<evidence type="ECO:0000313" key="1">
    <source>
        <dbReference type="EMBL" id="JAH84101.1"/>
    </source>
</evidence>
<reference evidence="1" key="1">
    <citation type="submission" date="2014-11" db="EMBL/GenBank/DDBJ databases">
        <authorList>
            <person name="Amaro Gonzalez C."/>
        </authorList>
    </citation>
    <scope>NUCLEOTIDE SEQUENCE</scope>
</reference>
<name>A0A0E9W192_ANGAN</name>
<sequence length="15" mass="1769">MSTTETEIVHVMLYD</sequence>
<reference evidence="1" key="2">
    <citation type="journal article" date="2015" name="Fish Shellfish Immunol.">
        <title>Early steps in the European eel (Anguilla anguilla)-Vibrio vulnificus interaction in the gills: Role of the RtxA13 toxin.</title>
        <authorList>
            <person name="Callol A."/>
            <person name="Pajuelo D."/>
            <person name="Ebbesson L."/>
            <person name="Teles M."/>
            <person name="MacKenzie S."/>
            <person name="Amaro C."/>
        </authorList>
    </citation>
    <scope>NUCLEOTIDE SEQUENCE</scope>
</reference>
<protein>
    <submittedName>
        <fullName evidence="1">Uncharacterized protein</fullName>
    </submittedName>
</protein>
<organism evidence="1">
    <name type="scientific">Anguilla anguilla</name>
    <name type="common">European freshwater eel</name>
    <name type="synonym">Muraena anguilla</name>
    <dbReference type="NCBI Taxonomy" id="7936"/>
    <lineage>
        <taxon>Eukaryota</taxon>
        <taxon>Metazoa</taxon>
        <taxon>Chordata</taxon>
        <taxon>Craniata</taxon>
        <taxon>Vertebrata</taxon>
        <taxon>Euteleostomi</taxon>
        <taxon>Actinopterygii</taxon>
        <taxon>Neopterygii</taxon>
        <taxon>Teleostei</taxon>
        <taxon>Anguilliformes</taxon>
        <taxon>Anguillidae</taxon>
        <taxon>Anguilla</taxon>
    </lineage>
</organism>
<proteinExistence type="predicted"/>
<dbReference type="EMBL" id="GBXM01024476">
    <property type="protein sequence ID" value="JAH84101.1"/>
    <property type="molecule type" value="Transcribed_RNA"/>
</dbReference>
<accession>A0A0E9W192</accession>